<gene>
    <name evidence="1" type="ORF">DY251_19355</name>
</gene>
<dbReference type="Proteomes" id="UP000262379">
    <property type="component" value="Unassembled WGS sequence"/>
</dbReference>
<keyword evidence="2" id="KW-1185">Reference proteome</keyword>
<dbReference type="RefSeq" id="WP_116625555.1">
    <property type="nucleotide sequence ID" value="NZ_QURN01000019.1"/>
</dbReference>
<evidence type="ECO:0000313" key="2">
    <source>
        <dbReference type="Proteomes" id="UP000262379"/>
    </source>
</evidence>
<proteinExistence type="predicted"/>
<comment type="caution">
    <text evidence="1">The sequence shown here is derived from an EMBL/GenBank/DDBJ whole genome shotgun (WGS) entry which is preliminary data.</text>
</comment>
<dbReference type="AlphaFoldDB" id="A0A371X6I1"/>
<reference evidence="2" key="1">
    <citation type="submission" date="2018-08" db="EMBL/GenBank/DDBJ databases">
        <authorList>
            <person name="Im W.T."/>
        </authorList>
    </citation>
    <scope>NUCLEOTIDE SEQUENCE [LARGE SCALE GENOMIC DNA]</scope>
    <source>
        <strain evidence="2">LA-28</strain>
    </source>
</reference>
<accession>A0A371X6I1</accession>
<name>A0A371X6I1_9HYPH</name>
<protein>
    <submittedName>
        <fullName evidence="1">Uncharacterized protein</fullName>
    </submittedName>
</protein>
<evidence type="ECO:0000313" key="1">
    <source>
        <dbReference type="EMBL" id="RFC64634.1"/>
    </source>
</evidence>
<dbReference type="EMBL" id="QURN01000019">
    <property type="protein sequence ID" value="RFC64634.1"/>
    <property type="molecule type" value="Genomic_DNA"/>
</dbReference>
<organism evidence="1 2">
    <name type="scientific">Mesorhizobium denitrificans</name>
    <dbReference type="NCBI Taxonomy" id="2294114"/>
    <lineage>
        <taxon>Bacteria</taxon>
        <taxon>Pseudomonadati</taxon>
        <taxon>Pseudomonadota</taxon>
        <taxon>Alphaproteobacteria</taxon>
        <taxon>Hyphomicrobiales</taxon>
        <taxon>Phyllobacteriaceae</taxon>
        <taxon>Mesorhizobium</taxon>
    </lineage>
</organism>
<sequence>MTEVFYTSTLCNRPMNEDRWHDDGIGFMFFDTVDEARDDLDQLRKSLASDPEAEWSPMQIEKVTLAAASRRDLLRLLNEGVGSIVIGCEVVEVVE</sequence>